<reference evidence="2" key="2">
    <citation type="journal article" date="2015" name="Data Brief">
        <title>Shoot transcriptome of the giant reed, Arundo donax.</title>
        <authorList>
            <person name="Barrero R.A."/>
            <person name="Guerrero F.D."/>
            <person name="Moolhuijzen P."/>
            <person name="Goolsby J.A."/>
            <person name="Tidwell J."/>
            <person name="Bellgard S.E."/>
            <person name="Bellgard M.I."/>
        </authorList>
    </citation>
    <scope>NUCLEOTIDE SEQUENCE</scope>
    <source>
        <tissue evidence="2">Shoot tissue taken approximately 20 cm above the soil surface</tissue>
    </source>
</reference>
<protein>
    <submittedName>
        <fullName evidence="2">Uncharacterized protein</fullName>
    </submittedName>
</protein>
<dbReference type="EMBL" id="GBRH01275644">
    <property type="protein sequence ID" value="JAD22251.1"/>
    <property type="molecule type" value="Transcribed_RNA"/>
</dbReference>
<dbReference type="AlphaFoldDB" id="A0A0A8Y7V8"/>
<proteinExistence type="predicted"/>
<reference evidence="2" key="1">
    <citation type="submission" date="2014-09" db="EMBL/GenBank/DDBJ databases">
        <authorList>
            <person name="Magalhaes I.L.F."/>
            <person name="Oliveira U."/>
            <person name="Santos F.R."/>
            <person name="Vidigal T.H.D.A."/>
            <person name="Brescovit A.D."/>
            <person name="Santos A.J."/>
        </authorList>
    </citation>
    <scope>NUCLEOTIDE SEQUENCE</scope>
    <source>
        <tissue evidence="2">Shoot tissue taken approximately 20 cm above the soil surface</tissue>
    </source>
</reference>
<organism evidence="2">
    <name type="scientific">Arundo donax</name>
    <name type="common">Giant reed</name>
    <name type="synonym">Donax arundinaceus</name>
    <dbReference type="NCBI Taxonomy" id="35708"/>
    <lineage>
        <taxon>Eukaryota</taxon>
        <taxon>Viridiplantae</taxon>
        <taxon>Streptophyta</taxon>
        <taxon>Embryophyta</taxon>
        <taxon>Tracheophyta</taxon>
        <taxon>Spermatophyta</taxon>
        <taxon>Magnoliopsida</taxon>
        <taxon>Liliopsida</taxon>
        <taxon>Poales</taxon>
        <taxon>Poaceae</taxon>
        <taxon>PACMAD clade</taxon>
        <taxon>Arundinoideae</taxon>
        <taxon>Arundineae</taxon>
        <taxon>Arundo</taxon>
    </lineage>
</organism>
<accession>A0A0A8Y7V8</accession>
<evidence type="ECO:0000256" key="1">
    <source>
        <dbReference type="SAM" id="MobiDB-lite"/>
    </source>
</evidence>
<sequence>MWPPSDRPHGKLFPQTLHPCLAAASSMETTTLLEFSIGGSRNRPGGGHRDAIGGRIRGGVEHWGSGS</sequence>
<evidence type="ECO:0000313" key="2">
    <source>
        <dbReference type="EMBL" id="JAD22251.1"/>
    </source>
</evidence>
<name>A0A0A8Y7V8_ARUDO</name>
<feature type="region of interest" description="Disordered" evidence="1">
    <location>
        <begin position="37"/>
        <end position="67"/>
    </location>
</feature>